<keyword evidence="1" id="KW-0805">Transcription regulation</keyword>
<dbReference type="Gene3D" id="1.10.260.40">
    <property type="entry name" value="lambda repressor-like DNA-binding domains"/>
    <property type="match status" value="1"/>
</dbReference>
<protein>
    <submittedName>
        <fullName evidence="5">LacI family transcriptional regulator</fullName>
    </submittedName>
</protein>
<comment type="caution">
    <text evidence="5">The sequence shown here is derived from an EMBL/GenBank/DDBJ whole genome shotgun (WGS) entry which is preliminary data.</text>
</comment>
<dbReference type="GO" id="GO:0003700">
    <property type="term" value="F:DNA-binding transcription factor activity"/>
    <property type="evidence" value="ECO:0007669"/>
    <property type="project" value="TreeGrafter"/>
</dbReference>
<dbReference type="InterPro" id="IPR028082">
    <property type="entry name" value="Peripla_BP_I"/>
</dbReference>
<dbReference type="PANTHER" id="PTHR30146">
    <property type="entry name" value="LACI-RELATED TRANSCRIPTIONAL REPRESSOR"/>
    <property type="match status" value="1"/>
</dbReference>
<sequence>MTRKSIKSGRTTLADVAHECGYSTSTVSIVLNEKPLARYLAEQTKVLIRDTAKRLGYRPDAAARSLRSRRSLTVGIMVFDISDPFCTLILKGIQKTLQPTNYLPLIMDAHNEPKQFERYLQMMLERRLEGLIIIANWLFVDINMLAELEREQMPLALIGRESGSMTSFVVDNEAGGHAALKHLYELGHRDIAIIRGPVQLGDSSKRWAGMDRFAKTAGLTLHPRLIVDLPETSDPNSGFIEGYALTKRLLDGRKRFTAVAAFDDLTAFGVIRALHDEGLRVPEDCSVIGFDDIPYAALSSPSLTTVHQPMEEMGRRAAERVLSGIDDAAHATPSKQYLLPPAVAIRESTGRLPRR</sequence>
<dbReference type="InterPro" id="IPR000843">
    <property type="entry name" value="HTH_LacI"/>
</dbReference>
<dbReference type="SUPFAM" id="SSF53822">
    <property type="entry name" value="Periplasmic binding protein-like I"/>
    <property type="match status" value="1"/>
</dbReference>
<dbReference type="GO" id="GO:0000976">
    <property type="term" value="F:transcription cis-regulatory region binding"/>
    <property type="evidence" value="ECO:0007669"/>
    <property type="project" value="TreeGrafter"/>
</dbReference>
<dbReference type="AlphaFoldDB" id="A0A916RFG8"/>
<dbReference type="InterPro" id="IPR046335">
    <property type="entry name" value="LacI/GalR-like_sensor"/>
</dbReference>
<feature type="domain" description="HTH lacI-type" evidence="4">
    <location>
        <begin position="11"/>
        <end position="68"/>
    </location>
</feature>
<evidence type="ECO:0000256" key="2">
    <source>
        <dbReference type="ARBA" id="ARBA00023125"/>
    </source>
</evidence>
<dbReference type="EMBL" id="BMJB01000001">
    <property type="protein sequence ID" value="GGA55061.1"/>
    <property type="molecule type" value="Genomic_DNA"/>
</dbReference>
<dbReference type="CDD" id="cd01392">
    <property type="entry name" value="HTH_LacI"/>
    <property type="match status" value="1"/>
</dbReference>
<evidence type="ECO:0000256" key="1">
    <source>
        <dbReference type="ARBA" id="ARBA00023015"/>
    </source>
</evidence>
<dbReference type="PROSITE" id="PS50932">
    <property type="entry name" value="HTH_LACI_2"/>
    <property type="match status" value="1"/>
</dbReference>
<dbReference type="CDD" id="cd06267">
    <property type="entry name" value="PBP1_LacI_sugar_binding-like"/>
    <property type="match status" value="1"/>
</dbReference>
<evidence type="ECO:0000313" key="6">
    <source>
        <dbReference type="Proteomes" id="UP000648801"/>
    </source>
</evidence>
<evidence type="ECO:0000313" key="5">
    <source>
        <dbReference type="EMBL" id="GGA55061.1"/>
    </source>
</evidence>
<keyword evidence="2" id="KW-0238">DNA-binding</keyword>
<dbReference type="SUPFAM" id="SSF47413">
    <property type="entry name" value="lambda repressor-like DNA-binding domains"/>
    <property type="match status" value="1"/>
</dbReference>
<organism evidence="5 6">
    <name type="scientific">Edaphobacter acidisoli</name>
    <dbReference type="NCBI Taxonomy" id="2040573"/>
    <lineage>
        <taxon>Bacteria</taxon>
        <taxon>Pseudomonadati</taxon>
        <taxon>Acidobacteriota</taxon>
        <taxon>Terriglobia</taxon>
        <taxon>Terriglobales</taxon>
        <taxon>Acidobacteriaceae</taxon>
        <taxon>Edaphobacter</taxon>
    </lineage>
</organism>
<dbReference type="SMART" id="SM00354">
    <property type="entry name" value="HTH_LACI"/>
    <property type="match status" value="1"/>
</dbReference>
<gene>
    <name evidence="5" type="ORF">GCM10011507_02930</name>
</gene>
<dbReference type="Proteomes" id="UP000648801">
    <property type="component" value="Unassembled WGS sequence"/>
</dbReference>
<dbReference type="PANTHER" id="PTHR30146:SF109">
    <property type="entry name" value="HTH-TYPE TRANSCRIPTIONAL REGULATOR GALS"/>
    <property type="match status" value="1"/>
</dbReference>
<evidence type="ECO:0000256" key="3">
    <source>
        <dbReference type="ARBA" id="ARBA00023163"/>
    </source>
</evidence>
<keyword evidence="6" id="KW-1185">Reference proteome</keyword>
<dbReference type="Gene3D" id="3.40.50.2300">
    <property type="match status" value="2"/>
</dbReference>
<keyword evidence="3" id="KW-0804">Transcription</keyword>
<accession>A0A916RFG8</accession>
<reference evidence="5" key="1">
    <citation type="journal article" date="2014" name="Int. J. Syst. Evol. Microbiol.">
        <title>Complete genome sequence of Corynebacterium casei LMG S-19264T (=DSM 44701T), isolated from a smear-ripened cheese.</title>
        <authorList>
            <consortium name="US DOE Joint Genome Institute (JGI-PGF)"/>
            <person name="Walter F."/>
            <person name="Albersmeier A."/>
            <person name="Kalinowski J."/>
            <person name="Ruckert C."/>
        </authorList>
    </citation>
    <scope>NUCLEOTIDE SEQUENCE</scope>
    <source>
        <strain evidence="5">CGMCC 1.15447</strain>
    </source>
</reference>
<dbReference type="InterPro" id="IPR010982">
    <property type="entry name" value="Lambda_DNA-bd_dom_sf"/>
</dbReference>
<evidence type="ECO:0000259" key="4">
    <source>
        <dbReference type="PROSITE" id="PS50932"/>
    </source>
</evidence>
<reference evidence="5" key="2">
    <citation type="submission" date="2020-09" db="EMBL/GenBank/DDBJ databases">
        <authorList>
            <person name="Sun Q."/>
            <person name="Zhou Y."/>
        </authorList>
    </citation>
    <scope>NUCLEOTIDE SEQUENCE</scope>
    <source>
        <strain evidence="5">CGMCC 1.15447</strain>
    </source>
</reference>
<dbReference type="RefSeq" id="WP_229668615.1">
    <property type="nucleotide sequence ID" value="NZ_BMJB01000001.1"/>
</dbReference>
<name>A0A916RFG8_9BACT</name>
<proteinExistence type="predicted"/>
<dbReference type="Pfam" id="PF13377">
    <property type="entry name" value="Peripla_BP_3"/>
    <property type="match status" value="1"/>
</dbReference>
<dbReference type="Pfam" id="PF00356">
    <property type="entry name" value="LacI"/>
    <property type="match status" value="1"/>
</dbReference>